<proteinExistence type="predicted"/>
<dbReference type="InterPro" id="IPR004360">
    <property type="entry name" value="Glyas_Fos-R_dOase_dom"/>
</dbReference>
<name>A0A7J2U3R4_9CREN</name>
<dbReference type="InterPro" id="IPR029068">
    <property type="entry name" value="Glyas_Bleomycin-R_OHBP_Dase"/>
</dbReference>
<dbReference type="Pfam" id="PF00903">
    <property type="entry name" value="Glyoxalase"/>
    <property type="match status" value="1"/>
</dbReference>
<evidence type="ECO:0000259" key="1">
    <source>
        <dbReference type="Pfam" id="PF00903"/>
    </source>
</evidence>
<dbReference type="Gene3D" id="3.10.180.10">
    <property type="entry name" value="2,3-Dihydroxybiphenyl 1,2-Dioxygenase, domain 1"/>
    <property type="match status" value="1"/>
</dbReference>
<protein>
    <recommendedName>
        <fullName evidence="1">Glyoxalase/fosfomycin resistance/dioxygenase domain-containing protein</fullName>
    </recommendedName>
</protein>
<dbReference type="SUPFAM" id="SSF54593">
    <property type="entry name" value="Glyoxalase/Bleomycin resistance protein/Dihydroxybiphenyl dioxygenase"/>
    <property type="match status" value="1"/>
</dbReference>
<reference evidence="2" key="1">
    <citation type="journal article" date="2020" name="mSystems">
        <title>Genome- and Community-Level Interaction Insights into Carbon Utilization and Element Cycling Functions of Hydrothermarchaeota in Hydrothermal Sediment.</title>
        <authorList>
            <person name="Zhou Z."/>
            <person name="Liu Y."/>
            <person name="Xu W."/>
            <person name="Pan J."/>
            <person name="Luo Z.H."/>
            <person name="Li M."/>
        </authorList>
    </citation>
    <scope>NUCLEOTIDE SEQUENCE [LARGE SCALE GENOMIC DNA]</scope>
    <source>
        <strain evidence="2">SpSt-125</strain>
    </source>
</reference>
<accession>A0A7J2U3R4</accession>
<feature type="domain" description="Glyoxalase/fosfomycin resistance/dioxygenase" evidence="1">
    <location>
        <begin position="9"/>
        <end position="42"/>
    </location>
</feature>
<gene>
    <name evidence="2" type="ORF">ENO26_05305</name>
</gene>
<evidence type="ECO:0000313" key="2">
    <source>
        <dbReference type="EMBL" id="HEM66967.1"/>
    </source>
</evidence>
<dbReference type="AlphaFoldDB" id="A0A7J2U3R4"/>
<organism evidence="2">
    <name type="scientific">Ignisphaera aggregans</name>
    <dbReference type="NCBI Taxonomy" id="334771"/>
    <lineage>
        <taxon>Archaea</taxon>
        <taxon>Thermoproteota</taxon>
        <taxon>Thermoprotei</taxon>
        <taxon>Desulfurococcales</taxon>
        <taxon>Desulfurococcaceae</taxon>
        <taxon>Ignisphaera</taxon>
    </lineage>
</organism>
<comment type="caution">
    <text evidence="2">The sequence shown here is derived from an EMBL/GenBank/DDBJ whole genome shotgun (WGS) entry which is preliminary data.</text>
</comment>
<dbReference type="EMBL" id="DSEU01000039">
    <property type="protein sequence ID" value="HEM66967.1"/>
    <property type="molecule type" value="Genomic_DNA"/>
</dbReference>
<sequence length="47" mass="5270">MCVDPFRTVVQVAIVVRDLNKAVDYWSEVLGLEPSAIVETESYEKLG</sequence>